<keyword evidence="2" id="KW-1185">Reference proteome</keyword>
<evidence type="ECO:0000313" key="1">
    <source>
        <dbReference type="EMBL" id="SON52244.1"/>
    </source>
</evidence>
<gene>
    <name evidence="1" type="ORF">VTAP4600_B0633</name>
</gene>
<sequence>MSHETNASFNLQCKFRLMHKDGFTSLNRKNAKVQRMAKFNNQFTL</sequence>
<dbReference type="KEGG" id="vta:B0633"/>
<dbReference type="Proteomes" id="UP000235828">
    <property type="component" value="Chromosome B"/>
</dbReference>
<organism evidence="1 2">
    <name type="scientific">Vibrio tapetis subsp. tapetis</name>
    <dbReference type="NCBI Taxonomy" id="1671868"/>
    <lineage>
        <taxon>Bacteria</taxon>
        <taxon>Pseudomonadati</taxon>
        <taxon>Pseudomonadota</taxon>
        <taxon>Gammaproteobacteria</taxon>
        <taxon>Vibrionales</taxon>
        <taxon>Vibrionaceae</taxon>
        <taxon>Vibrio</taxon>
    </lineage>
</organism>
<dbReference type="EMBL" id="LT960612">
    <property type="protein sequence ID" value="SON52244.1"/>
    <property type="molecule type" value="Genomic_DNA"/>
</dbReference>
<evidence type="ECO:0000313" key="2">
    <source>
        <dbReference type="Proteomes" id="UP000235828"/>
    </source>
</evidence>
<name>A0A2N8ZK17_9VIBR</name>
<proteinExistence type="predicted"/>
<reference evidence="1 2" key="1">
    <citation type="submission" date="2017-10" db="EMBL/GenBank/DDBJ databases">
        <authorList>
            <person name="Banno H."/>
            <person name="Chua N.-H."/>
        </authorList>
    </citation>
    <scope>NUCLEOTIDE SEQUENCE [LARGE SCALE GENOMIC DNA]</scope>
    <source>
        <strain evidence="1">Vibrio tapetis CECT4600</strain>
    </source>
</reference>
<accession>A0A2N8ZK17</accession>
<dbReference type="AlphaFoldDB" id="A0A2N8ZK17"/>
<protein>
    <submittedName>
        <fullName evidence="1">Uncharacterized protein</fullName>
    </submittedName>
</protein>